<feature type="domain" description="Reverse transcriptase" evidence="1">
    <location>
        <begin position="1"/>
        <end position="189"/>
    </location>
</feature>
<organism evidence="2 3">
    <name type="scientific">Ancylostoma ceylanicum</name>
    <dbReference type="NCBI Taxonomy" id="53326"/>
    <lineage>
        <taxon>Eukaryota</taxon>
        <taxon>Metazoa</taxon>
        <taxon>Ecdysozoa</taxon>
        <taxon>Nematoda</taxon>
        <taxon>Chromadorea</taxon>
        <taxon>Rhabditida</taxon>
        <taxon>Rhabditina</taxon>
        <taxon>Rhabditomorpha</taxon>
        <taxon>Strongyloidea</taxon>
        <taxon>Ancylostomatidae</taxon>
        <taxon>Ancylostomatinae</taxon>
        <taxon>Ancylostoma</taxon>
    </lineage>
</organism>
<keyword evidence="3" id="KW-1185">Reference proteome</keyword>
<proteinExistence type="predicted"/>
<evidence type="ECO:0000259" key="1">
    <source>
        <dbReference type="PROSITE" id="PS50878"/>
    </source>
</evidence>
<dbReference type="InterPro" id="IPR000477">
    <property type="entry name" value="RT_dom"/>
</dbReference>
<dbReference type="PROSITE" id="PS50878">
    <property type="entry name" value="RT_POL"/>
    <property type="match status" value="1"/>
</dbReference>
<gene>
    <name evidence="2" type="primary">Acey_s0010.g885</name>
    <name evidence="2" type="ORF">Y032_0010g885</name>
</gene>
<dbReference type="OrthoDB" id="426210at2759"/>
<evidence type="ECO:0000313" key="3">
    <source>
        <dbReference type="Proteomes" id="UP000024635"/>
    </source>
</evidence>
<name>A0A016VIR9_9BILA</name>
<sequence length="189" mass="20984">MTAGEVPMVWKEALVTAIPKKSNANLLSSYHPISIVPSASKVLEKIVKDKLCAWLSHNSVIPEEQPGFILGSSTTTLLSDSFYDWMVELNKGKSEDVVFFDISKAFDMVSHQKLILKLENYGIRGQLLSSLKSYLSERHMTVKVQNCFSEHCALQRGVPQGELHSQGVMMVRPPIYVLDVLQFGSSSGP</sequence>
<dbReference type="PANTHER" id="PTHR19446">
    <property type="entry name" value="REVERSE TRANSCRIPTASES"/>
    <property type="match status" value="1"/>
</dbReference>
<dbReference type="Proteomes" id="UP000024635">
    <property type="component" value="Unassembled WGS sequence"/>
</dbReference>
<dbReference type="AlphaFoldDB" id="A0A016VIR9"/>
<evidence type="ECO:0000313" key="2">
    <source>
        <dbReference type="EMBL" id="EYC26643.1"/>
    </source>
</evidence>
<reference evidence="3" key="1">
    <citation type="journal article" date="2015" name="Nat. Genet.">
        <title>The genome and transcriptome of the zoonotic hookworm Ancylostoma ceylanicum identify infection-specific gene families.</title>
        <authorList>
            <person name="Schwarz E.M."/>
            <person name="Hu Y."/>
            <person name="Antoshechkin I."/>
            <person name="Miller M.M."/>
            <person name="Sternberg P.W."/>
            <person name="Aroian R.V."/>
        </authorList>
    </citation>
    <scope>NUCLEOTIDE SEQUENCE</scope>
    <source>
        <strain evidence="3">HY135</strain>
    </source>
</reference>
<comment type="caution">
    <text evidence="2">The sequence shown here is derived from an EMBL/GenBank/DDBJ whole genome shotgun (WGS) entry which is preliminary data.</text>
</comment>
<dbReference type="Pfam" id="PF00078">
    <property type="entry name" value="RVT_1"/>
    <property type="match status" value="1"/>
</dbReference>
<dbReference type="STRING" id="53326.A0A016VIR9"/>
<protein>
    <recommendedName>
        <fullName evidence="1">Reverse transcriptase domain-containing protein</fullName>
    </recommendedName>
</protein>
<accession>A0A016VIR9</accession>
<dbReference type="EMBL" id="JARK01001346">
    <property type="protein sequence ID" value="EYC26643.1"/>
    <property type="molecule type" value="Genomic_DNA"/>
</dbReference>